<dbReference type="RefSeq" id="WP_380121832.1">
    <property type="nucleotide sequence ID" value="NZ_JBHSIU010000046.1"/>
</dbReference>
<proteinExistence type="predicted"/>
<dbReference type="EMBL" id="JBHSIU010000046">
    <property type="protein sequence ID" value="MFC5003111.1"/>
    <property type="molecule type" value="Genomic_DNA"/>
</dbReference>
<organism evidence="1 2">
    <name type="scientific">Dactylosporangium cerinum</name>
    <dbReference type="NCBI Taxonomy" id="1434730"/>
    <lineage>
        <taxon>Bacteria</taxon>
        <taxon>Bacillati</taxon>
        <taxon>Actinomycetota</taxon>
        <taxon>Actinomycetes</taxon>
        <taxon>Micromonosporales</taxon>
        <taxon>Micromonosporaceae</taxon>
        <taxon>Dactylosporangium</taxon>
    </lineage>
</organism>
<evidence type="ECO:0000313" key="2">
    <source>
        <dbReference type="Proteomes" id="UP001595912"/>
    </source>
</evidence>
<keyword evidence="2" id="KW-1185">Reference proteome</keyword>
<protein>
    <submittedName>
        <fullName evidence="1">Uncharacterized protein</fullName>
    </submittedName>
</protein>
<name>A0ABV9W5W0_9ACTN</name>
<sequence>MSHCDGLTAARAADALWVLTSFESLDLLIAGRGLTVDAAIETLVTMAECAVCLPATAVWILM</sequence>
<comment type="caution">
    <text evidence="1">The sequence shown here is derived from an EMBL/GenBank/DDBJ whole genome shotgun (WGS) entry which is preliminary data.</text>
</comment>
<accession>A0ABV9W5W0</accession>
<dbReference type="Proteomes" id="UP001595912">
    <property type="component" value="Unassembled WGS sequence"/>
</dbReference>
<gene>
    <name evidence="1" type="ORF">ACFPIJ_35430</name>
</gene>
<reference evidence="2" key="1">
    <citation type="journal article" date="2019" name="Int. J. Syst. Evol. Microbiol.">
        <title>The Global Catalogue of Microorganisms (GCM) 10K type strain sequencing project: providing services to taxonomists for standard genome sequencing and annotation.</title>
        <authorList>
            <consortium name="The Broad Institute Genomics Platform"/>
            <consortium name="The Broad Institute Genome Sequencing Center for Infectious Disease"/>
            <person name="Wu L."/>
            <person name="Ma J."/>
        </authorList>
    </citation>
    <scope>NUCLEOTIDE SEQUENCE [LARGE SCALE GENOMIC DNA]</scope>
    <source>
        <strain evidence="2">CGMCC 4.7152</strain>
    </source>
</reference>
<evidence type="ECO:0000313" key="1">
    <source>
        <dbReference type="EMBL" id="MFC5003111.1"/>
    </source>
</evidence>